<accession>A0ABY2E1G5</accession>
<sequence length="201" mass="23024">MREHDVPFTNLESIPEGLATAEFILRPIMADDAELDYAAVMESRDYLRTWEQSTWPADDFTVEANRKDLVGLEERHADRRAFTYTVTDPSGTECLGCVYLMATDGRSFNGARITAVGDQRWDSYEAAVYFWVRRSRLATETDRALLEALRTWLAQDWSLHGHLFVTNEQFTQQVGLIGQTDLQLRFTVENPGKPGRYLAYS</sequence>
<gene>
    <name evidence="1" type="ORF">EXU48_21025</name>
</gene>
<organism evidence="1 2">
    <name type="scientific">Occultella glacieicola</name>
    <dbReference type="NCBI Taxonomy" id="2518684"/>
    <lineage>
        <taxon>Bacteria</taxon>
        <taxon>Bacillati</taxon>
        <taxon>Actinomycetota</taxon>
        <taxon>Actinomycetes</taxon>
        <taxon>Micrococcales</taxon>
        <taxon>Ruaniaceae</taxon>
        <taxon>Occultella</taxon>
    </lineage>
</organism>
<keyword evidence="2" id="KW-1185">Reference proteome</keyword>
<dbReference type="RefSeq" id="WP_133109654.1">
    <property type="nucleotide sequence ID" value="NZ_SMNA01000013.1"/>
</dbReference>
<reference evidence="1 2" key="1">
    <citation type="submission" date="2019-03" db="EMBL/GenBank/DDBJ databases">
        <title>Genomic features of bacteria from cold environments.</title>
        <authorList>
            <person name="Shen L."/>
        </authorList>
    </citation>
    <scope>NUCLEOTIDE SEQUENCE [LARGE SCALE GENOMIC DNA]</scope>
    <source>
        <strain evidence="2">T3246-1</strain>
    </source>
</reference>
<name>A0ABY2E1G5_9MICO</name>
<dbReference type="Proteomes" id="UP000504882">
    <property type="component" value="Unassembled WGS sequence"/>
</dbReference>
<evidence type="ECO:0000313" key="2">
    <source>
        <dbReference type="Proteomes" id="UP000504882"/>
    </source>
</evidence>
<proteinExistence type="predicted"/>
<protein>
    <submittedName>
        <fullName evidence="1">N-acetyltransferase</fullName>
    </submittedName>
</protein>
<dbReference type="SUPFAM" id="SSF55729">
    <property type="entry name" value="Acyl-CoA N-acyltransferases (Nat)"/>
    <property type="match status" value="1"/>
</dbReference>
<dbReference type="Gene3D" id="3.40.630.30">
    <property type="match status" value="1"/>
</dbReference>
<dbReference type="EMBL" id="SMNA01000013">
    <property type="protein sequence ID" value="TDE89212.1"/>
    <property type="molecule type" value="Genomic_DNA"/>
</dbReference>
<dbReference type="InterPro" id="IPR016181">
    <property type="entry name" value="Acyl_CoA_acyltransferase"/>
</dbReference>
<comment type="caution">
    <text evidence="1">The sequence shown here is derived from an EMBL/GenBank/DDBJ whole genome shotgun (WGS) entry which is preliminary data.</text>
</comment>
<evidence type="ECO:0000313" key="1">
    <source>
        <dbReference type="EMBL" id="TDE89212.1"/>
    </source>
</evidence>